<evidence type="ECO:0000313" key="4">
    <source>
        <dbReference type="EMBL" id="MBB5872573.1"/>
    </source>
</evidence>
<dbReference type="InterPro" id="IPR002213">
    <property type="entry name" value="UDP_glucos_trans"/>
</dbReference>
<dbReference type="RefSeq" id="WP_184842424.1">
    <property type="nucleotide sequence ID" value="NZ_JACHMN010000003.1"/>
</dbReference>
<feature type="domain" description="Erythromycin biosynthesis protein CIII-like C-terminal" evidence="3">
    <location>
        <begin position="267"/>
        <end position="388"/>
    </location>
</feature>
<protein>
    <submittedName>
        <fullName evidence="4">MGT family glycosyltransferase</fullName>
    </submittedName>
</protein>
<evidence type="ECO:0000256" key="1">
    <source>
        <dbReference type="ARBA" id="ARBA00009995"/>
    </source>
</evidence>
<dbReference type="InterPro" id="IPR006326">
    <property type="entry name" value="UDPGT_MGT-like"/>
</dbReference>
<comment type="similarity">
    <text evidence="1">Belongs to the UDP-glycosyltransferase family.</text>
</comment>
<dbReference type="GO" id="GO:0008194">
    <property type="term" value="F:UDP-glycosyltransferase activity"/>
    <property type="evidence" value="ECO:0007669"/>
    <property type="project" value="InterPro"/>
</dbReference>
<keyword evidence="5" id="KW-1185">Reference proteome</keyword>
<keyword evidence="2 4" id="KW-0808">Transferase</keyword>
<evidence type="ECO:0000313" key="5">
    <source>
        <dbReference type="Proteomes" id="UP000587527"/>
    </source>
</evidence>
<dbReference type="AlphaFoldDB" id="A0A841C097"/>
<dbReference type="GO" id="GO:0017000">
    <property type="term" value="P:antibiotic biosynthetic process"/>
    <property type="evidence" value="ECO:0007669"/>
    <property type="project" value="UniProtKB-ARBA"/>
</dbReference>
<dbReference type="NCBIfam" id="TIGR01426">
    <property type="entry name" value="MGT"/>
    <property type="match status" value="1"/>
</dbReference>
<gene>
    <name evidence="4" type="ORF">F4553_006007</name>
</gene>
<organism evidence="4 5">
    <name type="scientific">Allocatelliglobosispora scoriae</name>
    <dbReference type="NCBI Taxonomy" id="643052"/>
    <lineage>
        <taxon>Bacteria</taxon>
        <taxon>Bacillati</taxon>
        <taxon>Actinomycetota</taxon>
        <taxon>Actinomycetes</taxon>
        <taxon>Micromonosporales</taxon>
        <taxon>Micromonosporaceae</taxon>
        <taxon>Allocatelliglobosispora</taxon>
    </lineage>
</organism>
<dbReference type="Proteomes" id="UP000587527">
    <property type="component" value="Unassembled WGS sequence"/>
</dbReference>
<evidence type="ECO:0000256" key="2">
    <source>
        <dbReference type="ARBA" id="ARBA00022679"/>
    </source>
</evidence>
<accession>A0A841C097</accession>
<dbReference type="Pfam" id="PF06722">
    <property type="entry name" value="EryCIII-like_C"/>
    <property type="match status" value="1"/>
</dbReference>
<proteinExistence type="inferred from homology"/>
<dbReference type="GO" id="GO:0016758">
    <property type="term" value="F:hexosyltransferase activity"/>
    <property type="evidence" value="ECO:0007669"/>
    <property type="project" value="InterPro"/>
</dbReference>
<sequence length="393" mass="42639">MSSHIAVFNIPAIGHIFPTLGVVEELIRRGHRVTYPVIPERAGVVGETGARTVPYSSLRPSDRDPNFAPPDRSEHLGRSLLNFLAEADATLPELAAAFDGDQPDLILFDRLAFAGRVYAEQRGIPSIQLWPMMISSKEWSIANVVPIDPTHHTFAEYNTRLAKFLADQGLTITADEFLDPAVRRNLAFYPRAFQYDGDRYGAAWEFVGPCTGDRAGRSGWTPPASGRPVALISLGTLNNRQPGFYRMCFEAFEGSPWHVVLPIGQRMDRSELGPIPANFEVAATVPQVDILDHAQVFVSHAGMGGVMEALGAGVPQVALAGTLEQDINAGRLDQLNIGVRLSFADLTATVLRDTVERVAVDPVIAESVARLRKDVLTAGGPARAADIIESCLP</sequence>
<reference evidence="4 5" key="1">
    <citation type="submission" date="2020-08" db="EMBL/GenBank/DDBJ databases">
        <title>Sequencing the genomes of 1000 actinobacteria strains.</title>
        <authorList>
            <person name="Klenk H.-P."/>
        </authorList>
    </citation>
    <scope>NUCLEOTIDE SEQUENCE [LARGE SCALE GENOMIC DNA]</scope>
    <source>
        <strain evidence="4 5">DSM 45362</strain>
    </source>
</reference>
<dbReference type="PANTHER" id="PTHR48050">
    <property type="entry name" value="STEROL 3-BETA-GLUCOSYLTRANSFERASE"/>
    <property type="match status" value="1"/>
</dbReference>
<dbReference type="CDD" id="cd03784">
    <property type="entry name" value="GT1_Gtf-like"/>
    <property type="match status" value="1"/>
</dbReference>
<evidence type="ECO:0000259" key="3">
    <source>
        <dbReference type="Pfam" id="PF06722"/>
    </source>
</evidence>
<dbReference type="PANTHER" id="PTHR48050:SF13">
    <property type="entry name" value="STEROL 3-BETA-GLUCOSYLTRANSFERASE UGT80A2"/>
    <property type="match status" value="1"/>
</dbReference>
<dbReference type="SUPFAM" id="SSF53756">
    <property type="entry name" value="UDP-Glycosyltransferase/glycogen phosphorylase"/>
    <property type="match status" value="1"/>
</dbReference>
<dbReference type="Gene3D" id="3.40.50.2000">
    <property type="entry name" value="Glycogen Phosphorylase B"/>
    <property type="match status" value="2"/>
</dbReference>
<dbReference type="EMBL" id="JACHMN010000003">
    <property type="protein sequence ID" value="MBB5872573.1"/>
    <property type="molecule type" value="Genomic_DNA"/>
</dbReference>
<comment type="caution">
    <text evidence="4">The sequence shown here is derived from an EMBL/GenBank/DDBJ whole genome shotgun (WGS) entry which is preliminary data.</text>
</comment>
<dbReference type="FunFam" id="3.40.50.2000:FF:000072">
    <property type="entry name" value="Glycosyl transferase"/>
    <property type="match status" value="1"/>
</dbReference>
<dbReference type="InterPro" id="IPR050426">
    <property type="entry name" value="Glycosyltransferase_28"/>
</dbReference>
<dbReference type="InterPro" id="IPR010610">
    <property type="entry name" value="EryCIII-like_C"/>
</dbReference>
<name>A0A841C097_9ACTN</name>